<dbReference type="Pfam" id="PF00419">
    <property type="entry name" value="Fimbrial"/>
    <property type="match status" value="1"/>
</dbReference>
<dbReference type="GO" id="GO:0009289">
    <property type="term" value="C:pilus"/>
    <property type="evidence" value="ECO:0007669"/>
    <property type="project" value="UniProtKB-SubCell"/>
</dbReference>
<name>A0A2C6DKY0_9GAMM</name>
<dbReference type="SUPFAM" id="SSF49401">
    <property type="entry name" value="Bacterial adhesins"/>
    <property type="match status" value="1"/>
</dbReference>
<keyword evidence="3" id="KW-0281">Fimbrium</keyword>
<gene>
    <name evidence="5" type="ORF">CRN84_08825</name>
    <name evidence="6" type="ORF">NCTC12282_02633</name>
</gene>
<dbReference type="GO" id="GO:0043709">
    <property type="term" value="P:cell adhesion involved in single-species biofilm formation"/>
    <property type="evidence" value="ECO:0007669"/>
    <property type="project" value="TreeGrafter"/>
</dbReference>
<evidence type="ECO:0000313" key="6">
    <source>
        <dbReference type="EMBL" id="VFS47695.1"/>
    </source>
</evidence>
<evidence type="ECO:0000256" key="1">
    <source>
        <dbReference type="ARBA" id="ARBA00004561"/>
    </source>
</evidence>
<comment type="similarity">
    <text evidence="2">Belongs to the fimbrial protein family.</text>
</comment>
<dbReference type="STRING" id="1111728.GCA_000427805_04544"/>
<evidence type="ECO:0000313" key="7">
    <source>
        <dbReference type="Proteomes" id="UP000224974"/>
    </source>
</evidence>
<evidence type="ECO:0000259" key="4">
    <source>
        <dbReference type="Pfam" id="PF00419"/>
    </source>
</evidence>
<dbReference type="Gene3D" id="2.60.40.1090">
    <property type="entry name" value="Fimbrial-type adhesion domain"/>
    <property type="match status" value="1"/>
</dbReference>
<dbReference type="InterPro" id="IPR036937">
    <property type="entry name" value="Adhesion_dom_fimbrial_sf"/>
</dbReference>
<reference evidence="6 8" key="3">
    <citation type="submission" date="2019-03" db="EMBL/GenBank/DDBJ databases">
        <authorList>
            <consortium name="Pathogen Informatics"/>
        </authorList>
    </citation>
    <scope>NUCLEOTIDE SEQUENCE [LARGE SCALE GENOMIC DNA]</scope>
    <source>
        <strain evidence="6 8">NCTC12282</strain>
    </source>
</reference>
<dbReference type="InterPro" id="IPR008966">
    <property type="entry name" value="Adhesion_dom_sf"/>
</dbReference>
<comment type="subcellular location">
    <subcellularLocation>
        <location evidence="1">Fimbrium</location>
    </subcellularLocation>
</comment>
<dbReference type="Gene3D" id="2.60.40.3310">
    <property type="match status" value="1"/>
</dbReference>
<dbReference type="RefSeq" id="WP_029096054.1">
    <property type="nucleotide sequence ID" value="NZ_CAADJA010000002.1"/>
</dbReference>
<protein>
    <submittedName>
        <fullName evidence="6">Fimbrial protein BcfE</fullName>
    </submittedName>
    <submittedName>
        <fullName evidence="5">Type 1 fimbrial protein</fullName>
    </submittedName>
</protein>
<dbReference type="OrthoDB" id="6580839at2"/>
<evidence type="ECO:0000256" key="3">
    <source>
        <dbReference type="ARBA" id="ARBA00023263"/>
    </source>
</evidence>
<dbReference type="Proteomes" id="UP000224974">
    <property type="component" value="Unassembled WGS sequence"/>
</dbReference>
<dbReference type="EMBL" id="CAADJA010000002">
    <property type="protein sequence ID" value="VFS47695.1"/>
    <property type="molecule type" value="Genomic_DNA"/>
</dbReference>
<reference evidence="7" key="1">
    <citation type="submission" date="2017-09" db="EMBL/GenBank/DDBJ databases">
        <title>FDA dAtabase for Regulatory Grade micrObial Sequences (FDA-ARGOS): Supporting development and validation of Infectious Disease Dx tests.</title>
        <authorList>
            <person name="Minogue T."/>
            <person name="Wolcott M."/>
            <person name="Wasieloski L."/>
            <person name="Aguilar W."/>
            <person name="Moore D."/>
            <person name="Tallon L."/>
            <person name="Sadzewicz L."/>
            <person name="Ott S."/>
            <person name="Zhao X."/>
            <person name="Nagaraj S."/>
            <person name="Vavikolanu K."/>
            <person name="Aluvathingal J."/>
            <person name="Nadendla S."/>
            <person name="Sichtig H."/>
        </authorList>
    </citation>
    <scope>NUCLEOTIDE SEQUENCE [LARGE SCALE GENOMIC DNA]</scope>
    <source>
        <strain evidence="7">FDAARGOS_387</strain>
    </source>
</reference>
<organism evidence="5 7">
    <name type="scientific">Budvicia aquatica</name>
    <dbReference type="NCBI Taxonomy" id="82979"/>
    <lineage>
        <taxon>Bacteria</taxon>
        <taxon>Pseudomonadati</taxon>
        <taxon>Pseudomonadota</taxon>
        <taxon>Gammaproteobacteria</taxon>
        <taxon>Enterobacterales</taxon>
        <taxon>Budviciaceae</taxon>
        <taxon>Budvicia</taxon>
    </lineage>
</organism>
<accession>A0A2C6DKY0</accession>
<keyword evidence="7" id="KW-1185">Reference proteome</keyword>
<reference evidence="5" key="2">
    <citation type="submission" date="2017-09" db="EMBL/GenBank/DDBJ databases">
        <title>FDA dAtabase for Regulatory Grade micrObial Sequences (FDA-ARGOS): Supporting development and validation of Infectious Disease Dx tests.</title>
        <authorList>
            <person name="Minogue T."/>
            <person name="Wolcott M."/>
            <person name="Wasieloski L."/>
            <person name="Aguilar W."/>
            <person name="Moore D."/>
            <person name="Tallon L.J."/>
            <person name="Sadzewicz L."/>
            <person name="Ott S."/>
            <person name="Zhao X."/>
            <person name="Nagaraj S."/>
            <person name="Vavikolanu K."/>
            <person name="Aluvathingal J."/>
            <person name="Nadendla S."/>
            <person name="Sichtig H."/>
        </authorList>
    </citation>
    <scope>NUCLEOTIDE SEQUENCE</scope>
    <source>
        <strain evidence="5">FDAARGOS_387</strain>
    </source>
</reference>
<dbReference type="InterPro" id="IPR000259">
    <property type="entry name" value="Adhesion_dom_fimbrial"/>
</dbReference>
<evidence type="ECO:0000313" key="5">
    <source>
        <dbReference type="EMBL" id="PHI29424.1"/>
    </source>
</evidence>
<dbReference type="PANTHER" id="PTHR33420">
    <property type="entry name" value="FIMBRIAL SUBUNIT ELFA-RELATED"/>
    <property type="match status" value="1"/>
</dbReference>
<dbReference type="EMBL" id="PDDX01000001">
    <property type="protein sequence ID" value="PHI29424.1"/>
    <property type="molecule type" value="Genomic_DNA"/>
</dbReference>
<dbReference type="PANTHER" id="PTHR33420:SF14">
    <property type="entry name" value="TYPE 1 FIMBRIN D-MANNOSE SPECIFIC ADHESIN"/>
    <property type="match status" value="1"/>
</dbReference>
<evidence type="ECO:0000256" key="2">
    <source>
        <dbReference type="ARBA" id="ARBA00006671"/>
    </source>
</evidence>
<dbReference type="InterPro" id="IPR050263">
    <property type="entry name" value="Bact_Fimbrial_Adh_Pro"/>
</dbReference>
<dbReference type="AlphaFoldDB" id="A0A2C6DKY0"/>
<sequence>MKLAANLVSRSKGYIGVLGRLVLGALVLVTFEAQAAITCGMKDPTYYRDIDISIMGPGIATVGEDFAAGLTFPIHAQTYTTTWNSGYGWKCSRAWNDPATTVQGFYRVQAISTPYGPPVLIGSTSVFPTNVPGIGMTFRERISHTPSENSQFPAKVDSALYVLDSPSSSVSASAYTGEGTFYVKLVKTGPIAPGNQQVLASSFPVFQFSVGLISPVASETKFMTIRFSGAINFVTKTCQVEDVDVDLGSHQLADFPKTGSVSEWKDFNITLKNCPPFHGYAFSASSYYHDENGNLTGDNRRSENTLDMAFASVYGNYNLTVANIEGGAGAAEGFGIQMAINDGSTVILSPPYTYNQKRLGITLTTSDGANYIVPLKARYYRYGSKPKAGKANGAITYTVNYY</sequence>
<feature type="domain" description="Fimbrial-type adhesion" evidence="4">
    <location>
        <begin position="226"/>
        <end position="401"/>
    </location>
</feature>
<dbReference type="Proteomes" id="UP000373449">
    <property type="component" value="Unassembled WGS sequence"/>
</dbReference>
<evidence type="ECO:0000313" key="8">
    <source>
        <dbReference type="Proteomes" id="UP000373449"/>
    </source>
</evidence>
<proteinExistence type="inferred from homology"/>